<sequence length="242" mass="26759">MLIPLQSPRPTHPGPNKKPIRRLAVQYRGAHAPHYARIPPRVRLSAHATSAPTASPPTPTDLWAPPPHPTHRATPVPAPNSVLVYYYYLDPSDRHVGPTATAPSTCHPTCATDQWKGATWECEPLGVHGGVYTRGRRGVTDSPNPRASFFFFFFAASLFLLLLLLLLRRTAPKPCGIWIQRYTTDGDKLQYKGPTVTTTLGMSIDSSKTQHHDDEAQLHKNINNNSNGNYVGGSHTPEAYFR</sequence>
<evidence type="ECO:0000313" key="3">
    <source>
        <dbReference type="EMBL" id="AAQ19324.1"/>
    </source>
</evidence>
<feature type="transmembrane region" description="Helical" evidence="2">
    <location>
        <begin position="149"/>
        <end position="167"/>
    </location>
</feature>
<keyword evidence="2" id="KW-0472">Membrane</keyword>
<organism evidence="3">
    <name type="scientific">Oryza sativa subsp. japonica</name>
    <name type="common">Rice</name>
    <dbReference type="NCBI Taxonomy" id="39947"/>
    <lineage>
        <taxon>Eukaryota</taxon>
        <taxon>Viridiplantae</taxon>
        <taxon>Streptophyta</taxon>
        <taxon>Embryophyta</taxon>
        <taxon>Tracheophyta</taxon>
        <taxon>Spermatophyta</taxon>
        <taxon>Magnoliopsida</taxon>
        <taxon>Liliopsida</taxon>
        <taxon>Poales</taxon>
        <taxon>Poaceae</taxon>
        <taxon>BOP clade</taxon>
        <taxon>Oryzoideae</taxon>
        <taxon>Oryzeae</taxon>
        <taxon>Oryzinae</taxon>
        <taxon>Oryza</taxon>
        <taxon>Oryza sativa</taxon>
    </lineage>
</organism>
<protein>
    <submittedName>
        <fullName evidence="3">Putative Em protein</fullName>
    </submittedName>
</protein>
<evidence type="ECO:0000256" key="2">
    <source>
        <dbReference type="SAM" id="Phobius"/>
    </source>
</evidence>
<name>Q7XAC1_ORYSJ</name>
<reference evidence="3" key="1">
    <citation type="submission" date="2003-07" db="EMBL/GenBank/DDBJ databases">
        <title>Isolation of an Em protein gene from rice.</title>
        <authorList>
            <person name="Yao Q."/>
            <person name="Peng R."/>
            <person name="Xiong A."/>
        </authorList>
    </citation>
    <scope>NUCLEOTIDE SEQUENCE</scope>
</reference>
<keyword evidence="2" id="KW-0812">Transmembrane</keyword>
<dbReference type="EMBL" id="AY333183">
    <property type="protein sequence ID" value="AAQ19324.1"/>
    <property type="molecule type" value="mRNA"/>
</dbReference>
<proteinExistence type="evidence at transcript level"/>
<keyword evidence="2" id="KW-1133">Transmembrane helix</keyword>
<accession>Q7XAC1</accession>
<evidence type="ECO:0000256" key="1">
    <source>
        <dbReference type="SAM" id="MobiDB-lite"/>
    </source>
</evidence>
<dbReference type="AlphaFoldDB" id="Q7XAC1"/>
<feature type="region of interest" description="Disordered" evidence="1">
    <location>
        <begin position="220"/>
        <end position="242"/>
    </location>
</feature>